<sequence length="207" mass="23816">SRSPRLISKSVDDTTSPSQLSAADMLQAEKMLFQRVQADSFAEELKFLKRSQPMPRSSRIAALAPVLDKDGLIRLYSRIKFAPGVDESVLLQDKEVTLYNKQTDWDSFRDIVDDTLKLKVALKSSGDVDNATMQFTNTIQTTCWRLTPQKSEYGMRLKNVPGEIRKRIQEKRRLRRVWHTSRCPSDKTALNKAMFELKTMIKDTEDE</sequence>
<comment type="caution">
    <text evidence="1">The sequence shown here is derived from an EMBL/GenBank/DDBJ whole genome shotgun (WGS) entry which is preliminary data.</text>
</comment>
<accession>A0A0L7KM76</accession>
<protein>
    <submittedName>
        <fullName evidence="1">Uncharacterized protein</fullName>
    </submittedName>
</protein>
<dbReference type="AlphaFoldDB" id="A0A0L7KM76"/>
<gene>
    <name evidence="1" type="ORF">OBRU01_24153</name>
</gene>
<name>A0A0L7KM76_OPEBR</name>
<evidence type="ECO:0000313" key="1">
    <source>
        <dbReference type="EMBL" id="KOB64408.1"/>
    </source>
</evidence>
<keyword evidence="2" id="KW-1185">Reference proteome</keyword>
<feature type="non-terminal residue" evidence="1">
    <location>
        <position position="1"/>
    </location>
</feature>
<proteinExistence type="predicted"/>
<evidence type="ECO:0000313" key="2">
    <source>
        <dbReference type="Proteomes" id="UP000037510"/>
    </source>
</evidence>
<feature type="non-terminal residue" evidence="1">
    <location>
        <position position="207"/>
    </location>
</feature>
<dbReference type="STRING" id="104452.A0A0L7KM76"/>
<reference evidence="1 2" key="1">
    <citation type="journal article" date="2015" name="Genome Biol. Evol.">
        <title>The genome of winter moth (Operophtera brumata) provides a genomic perspective on sexual dimorphism and phenology.</title>
        <authorList>
            <person name="Derks M.F."/>
            <person name="Smit S."/>
            <person name="Salis L."/>
            <person name="Schijlen E."/>
            <person name="Bossers A."/>
            <person name="Mateman C."/>
            <person name="Pijl A.S."/>
            <person name="de Ridder D."/>
            <person name="Groenen M.A."/>
            <person name="Visser M.E."/>
            <person name="Megens H.J."/>
        </authorList>
    </citation>
    <scope>NUCLEOTIDE SEQUENCE [LARGE SCALE GENOMIC DNA]</scope>
    <source>
        <strain evidence="1">WM2013NL</strain>
        <tissue evidence="1">Head and thorax</tissue>
    </source>
</reference>
<dbReference type="EMBL" id="JTDY01008774">
    <property type="protein sequence ID" value="KOB64408.1"/>
    <property type="molecule type" value="Genomic_DNA"/>
</dbReference>
<dbReference type="Proteomes" id="UP000037510">
    <property type="component" value="Unassembled WGS sequence"/>
</dbReference>
<organism evidence="1 2">
    <name type="scientific">Operophtera brumata</name>
    <name type="common">Winter moth</name>
    <name type="synonym">Phalaena brumata</name>
    <dbReference type="NCBI Taxonomy" id="104452"/>
    <lineage>
        <taxon>Eukaryota</taxon>
        <taxon>Metazoa</taxon>
        <taxon>Ecdysozoa</taxon>
        <taxon>Arthropoda</taxon>
        <taxon>Hexapoda</taxon>
        <taxon>Insecta</taxon>
        <taxon>Pterygota</taxon>
        <taxon>Neoptera</taxon>
        <taxon>Endopterygota</taxon>
        <taxon>Lepidoptera</taxon>
        <taxon>Glossata</taxon>
        <taxon>Ditrysia</taxon>
        <taxon>Geometroidea</taxon>
        <taxon>Geometridae</taxon>
        <taxon>Larentiinae</taxon>
        <taxon>Operophtera</taxon>
    </lineage>
</organism>